<dbReference type="AlphaFoldDB" id="A0A1F6TNF8"/>
<dbReference type="InterPro" id="IPR002716">
    <property type="entry name" value="PIN_dom"/>
</dbReference>
<accession>A0A1F6TNF8</accession>
<proteinExistence type="predicted"/>
<dbReference type="InterPro" id="IPR052919">
    <property type="entry name" value="TA_system_RNase"/>
</dbReference>
<dbReference type="SUPFAM" id="SSF88723">
    <property type="entry name" value="PIN domain-like"/>
    <property type="match status" value="1"/>
</dbReference>
<reference evidence="2 3" key="1">
    <citation type="journal article" date="2016" name="Nat. Commun.">
        <title>Thousands of microbial genomes shed light on interconnected biogeochemical processes in an aquifer system.</title>
        <authorList>
            <person name="Anantharaman K."/>
            <person name="Brown C.T."/>
            <person name="Hug L.A."/>
            <person name="Sharon I."/>
            <person name="Castelle C.J."/>
            <person name="Probst A.J."/>
            <person name="Thomas B.C."/>
            <person name="Singh A."/>
            <person name="Wilkins M.J."/>
            <person name="Karaoz U."/>
            <person name="Brodie E.L."/>
            <person name="Williams K.H."/>
            <person name="Hubbard S.S."/>
            <person name="Banfield J.F."/>
        </authorList>
    </citation>
    <scope>NUCLEOTIDE SEQUENCE [LARGE SCALE GENOMIC DNA]</scope>
</reference>
<sequence length="131" mass="15058">MAKRKESLVYLDTHVVVWLYDALTDRLSKAAVEAIEDNDLAISRMVELELQFLHEIGRLRVKPSEIIRRLSTQIGLRLSDVGLERIVHEAMGIGWTRDVFDRLIAAESSAMDIPLITKDRTIRAHHKLSIW</sequence>
<gene>
    <name evidence="2" type="ORF">A2151_06975</name>
</gene>
<dbReference type="STRING" id="1817760.A2151_06975"/>
<comment type="caution">
    <text evidence="2">The sequence shown here is derived from an EMBL/GenBank/DDBJ whole genome shotgun (WGS) entry which is preliminary data.</text>
</comment>
<dbReference type="Pfam" id="PF01850">
    <property type="entry name" value="PIN"/>
    <property type="match status" value="1"/>
</dbReference>
<dbReference type="PANTHER" id="PTHR36173:SF1">
    <property type="entry name" value="RIBONUCLEASE VAPC22"/>
    <property type="match status" value="1"/>
</dbReference>
<evidence type="ECO:0000259" key="1">
    <source>
        <dbReference type="Pfam" id="PF01850"/>
    </source>
</evidence>
<dbReference type="InterPro" id="IPR029060">
    <property type="entry name" value="PIN-like_dom_sf"/>
</dbReference>
<dbReference type="Proteomes" id="UP000178885">
    <property type="component" value="Unassembled WGS sequence"/>
</dbReference>
<organism evidence="2 3">
    <name type="scientific">Candidatus Muproteobacteria bacterium RBG_16_65_34</name>
    <dbReference type="NCBI Taxonomy" id="1817760"/>
    <lineage>
        <taxon>Bacteria</taxon>
        <taxon>Pseudomonadati</taxon>
        <taxon>Pseudomonadota</taxon>
        <taxon>Candidatus Muproteobacteria</taxon>
    </lineage>
</organism>
<evidence type="ECO:0000313" key="2">
    <source>
        <dbReference type="EMBL" id="OGI46589.1"/>
    </source>
</evidence>
<dbReference type="EMBL" id="MFSU01000078">
    <property type="protein sequence ID" value="OGI46589.1"/>
    <property type="molecule type" value="Genomic_DNA"/>
</dbReference>
<name>A0A1F6TNF8_9PROT</name>
<dbReference type="Gene3D" id="3.40.50.1010">
    <property type="entry name" value="5'-nuclease"/>
    <property type="match status" value="1"/>
</dbReference>
<protein>
    <recommendedName>
        <fullName evidence="1">PIN domain-containing protein</fullName>
    </recommendedName>
</protein>
<evidence type="ECO:0000313" key="3">
    <source>
        <dbReference type="Proteomes" id="UP000178885"/>
    </source>
</evidence>
<dbReference type="PANTHER" id="PTHR36173">
    <property type="entry name" value="RIBONUCLEASE VAPC16-RELATED"/>
    <property type="match status" value="1"/>
</dbReference>
<feature type="domain" description="PIN" evidence="1">
    <location>
        <begin position="9"/>
        <end position="124"/>
    </location>
</feature>